<dbReference type="PANTHER" id="PTHR44858">
    <property type="entry name" value="TETRATRICOPEPTIDE REPEAT PROTEIN 6"/>
    <property type="match status" value="1"/>
</dbReference>
<evidence type="ECO:0000313" key="4">
    <source>
        <dbReference type="EMBL" id="KDR29402.1"/>
    </source>
</evidence>
<dbReference type="Proteomes" id="UP000027451">
    <property type="component" value="Unassembled WGS sequence"/>
</dbReference>
<dbReference type="Gene3D" id="3.40.50.2000">
    <property type="entry name" value="Glycogen Phosphorylase B"/>
    <property type="match status" value="1"/>
</dbReference>
<feature type="repeat" description="TPR" evidence="3">
    <location>
        <begin position="144"/>
        <end position="177"/>
    </location>
</feature>
<proteinExistence type="predicted"/>
<dbReference type="PANTHER" id="PTHR44858:SF1">
    <property type="entry name" value="UDP-N-ACETYLGLUCOSAMINE--PEPTIDE N-ACETYLGLUCOSAMINYLTRANSFERASE SPINDLY-RELATED"/>
    <property type="match status" value="1"/>
</dbReference>
<dbReference type="InterPro" id="IPR011990">
    <property type="entry name" value="TPR-like_helical_dom_sf"/>
</dbReference>
<dbReference type="InterPro" id="IPR019734">
    <property type="entry name" value="TPR_rpt"/>
</dbReference>
<keyword evidence="5" id="KW-1185">Reference proteome</keyword>
<evidence type="ECO:0000313" key="5">
    <source>
        <dbReference type="Proteomes" id="UP000027451"/>
    </source>
</evidence>
<name>A0A656QLZ9_9BURK</name>
<organism evidence="4 5">
    <name type="scientific">Caballeronia zhejiangensis</name>
    <dbReference type="NCBI Taxonomy" id="871203"/>
    <lineage>
        <taxon>Bacteria</taxon>
        <taxon>Pseudomonadati</taxon>
        <taxon>Pseudomonadota</taxon>
        <taxon>Betaproteobacteria</taxon>
        <taxon>Burkholderiales</taxon>
        <taxon>Burkholderiaceae</taxon>
        <taxon>Caballeronia</taxon>
    </lineage>
</organism>
<dbReference type="OrthoDB" id="9814129at2"/>
<dbReference type="Gene3D" id="1.25.40.10">
    <property type="entry name" value="Tetratricopeptide repeat domain"/>
    <property type="match status" value="2"/>
</dbReference>
<dbReference type="InterPro" id="IPR002201">
    <property type="entry name" value="Glyco_trans_9"/>
</dbReference>
<sequence>MQNDLIQRASRAYAEHAFGIAVELADEAIAENPRNADALHLRGLIALALRKPEDARTWLARAIELSAHPGFCNSLCVTQMHLRDFPAAAQSARLGLRIADERFPDYGDIALLWFNLGLALQLDEQMEAAAQSYRRALGHRPDHAASHNNLGAVLNRLGDLDSAIEHTKAAIALDPDNLEAHSNLGHALLAAGRYDEAWPHFEHRWASFQTGGQTLGARAPELPIPLWRGGPLPAGASLLVLHEQGFGDALQFCRYLPMALERFARVGYVCPAPLRRLFEESLCARWPNIVLVDGDAVDLSMWTHHCPLMSLPMCFGTRIGNIPAPTPYLRANSQRARFWAERIGERSMPAVGLVWAGGHTHSRGDKRRSIAPETLAPLLSYRGVRWISLQKAEHADKQLPPAFAGQIADWMDRVGDFADTAALIDGLDLVIAVDTSVAHLAAAMGKRVWLLNRFAGCWRWLRDRDDTPWYPDMRLFTQTKRGDWTDVLTRVRTELENLGERVV</sequence>
<dbReference type="EMBL" id="JFHD01000013">
    <property type="protein sequence ID" value="KDR29402.1"/>
    <property type="molecule type" value="Genomic_DNA"/>
</dbReference>
<reference evidence="4 5" key="1">
    <citation type="submission" date="2014-03" db="EMBL/GenBank/DDBJ databases">
        <title>Draft Genome Sequences of Four Burkholderia Strains.</title>
        <authorList>
            <person name="Liu X.Y."/>
            <person name="Li C.X."/>
            <person name="Xu J.H."/>
        </authorList>
    </citation>
    <scope>NUCLEOTIDE SEQUENCE [LARGE SCALE GENOMIC DNA]</scope>
    <source>
        <strain evidence="4 5">OP-1</strain>
    </source>
</reference>
<gene>
    <name evidence="4" type="ORF">BG60_06845</name>
</gene>
<dbReference type="Pfam" id="PF13414">
    <property type="entry name" value="TPR_11"/>
    <property type="match status" value="1"/>
</dbReference>
<evidence type="ECO:0000256" key="2">
    <source>
        <dbReference type="ARBA" id="ARBA00022803"/>
    </source>
</evidence>
<keyword evidence="1" id="KW-0677">Repeat</keyword>
<evidence type="ECO:0000256" key="3">
    <source>
        <dbReference type="PROSITE-ProRule" id="PRU00339"/>
    </source>
</evidence>
<evidence type="ECO:0008006" key="6">
    <source>
        <dbReference type="Google" id="ProtNLM"/>
    </source>
</evidence>
<dbReference type="InterPro" id="IPR050498">
    <property type="entry name" value="Ycf3"/>
</dbReference>
<dbReference type="PROSITE" id="PS50293">
    <property type="entry name" value="TPR_REGION"/>
    <property type="match status" value="1"/>
</dbReference>
<evidence type="ECO:0000256" key="1">
    <source>
        <dbReference type="ARBA" id="ARBA00022737"/>
    </source>
</evidence>
<keyword evidence="2 3" id="KW-0802">TPR repeat</keyword>
<dbReference type="AlphaFoldDB" id="A0A656QLZ9"/>
<protein>
    <recommendedName>
        <fullName evidence="6">Tetratricopeptide repeat protein</fullName>
    </recommendedName>
</protein>
<accession>A0A656QLZ9</accession>
<dbReference type="Pfam" id="PF13181">
    <property type="entry name" value="TPR_8"/>
    <property type="match status" value="1"/>
</dbReference>
<dbReference type="Pfam" id="PF01075">
    <property type="entry name" value="Glyco_transf_9"/>
    <property type="match status" value="1"/>
</dbReference>
<dbReference type="SUPFAM" id="SSF48452">
    <property type="entry name" value="TPR-like"/>
    <property type="match status" value="1"/>
</dbReference>
<dbReference type="SMART" id="SM00028">
    <property type="entry name" value="TPR"/>
    <property type="match status" value="4"/>
</dbReference>
<dbReference type="RefSeq" id="WP_008354287.1">
    <property type="nucleotide sequence ID" value="NZ_CP084284.1"/>
</dbReference>
<dbReference type="GO" id="GO:0016757">
    <property type="term" value="F:glycosyltransferase activity"/>
    <property type="evidence" value="ECO:0007669"/>
    <property type="project" value="InterPro"/>
</dbReference>
<comment type="caution">
    <text evidence="4">The sequence shown here is derived from an EMBL/GenBank/DDBJ whole genome shotgun (WGS) entry which is preliminary data.</text>
</comment>
<feature type="repeat" description="TPR" evidence="3">
    <location>
        <begin position="110"/>
        <end position="143"/>
    </location>
</feature>
<dbReference type="PROSITE" id="PS50005">
    <property type="entry name" value="TPR"/>
    <property type="match status" value="2"/>
</dbReference>
<dbReference type="SUPFAM" id="SSF53756">
    <property type="entry name" value="UDP-Glycosyltransferase/glycogen phosphorylase"/>
    <property type="match status" value="1"/>
</dbReference>
<dbReference type="Pfam" id="PF13432">
    <property type="entry name" value="TPR_16"/>
    <property type="match status" value="1"/>
</dbReference>